<keyword evidence="3" id="KW-1185">Reference proteome</keyword>
<dbReference type="Proteomes" id="UP001595557">
    <property type="component" value="Unassembled WGS sequence"/>
</dbReference>
<sequence length="116" mass="13653">MFLHTAPALSKQQSADMKISQKGLAIPERPNQSHRERDDTYRDVMLERGCWRLIRCKDGIQWIIQNRAPGCLRSNGWRGISFHLHRESLIRDWRRLSGWDGLELMALPEVCRREAK</sequence>
<accession>A0ABV7IDM1</accession>
<dbReference type="RefSeq" id="WP_207471110.1">
    <property type="nucleotide sequence ID" value="NZ_JAFNAW010000061.1"/>
</dbReference>
<gene>
    <name evidence="2" type="ORF">ACFOD7_11635</name>
</gene>
<evidence type="ECO:0000313" key="3">
    <source>
        <dbReference type="Proteomes" id="UP001595557"/>
    </source>
</evidence>
<organism evidence="2 3">
    <name type="scientific">Paracoccus fontiphilus</name>
    <dbReference type="NCBI Taxonomy" id="1815556"/>
    <lineage>
        <taxon>Bacteria</taxon>
        <taxon>Pseudomonadati</taxon>
        <taxon>Pseudomonadota</taxon>
        <taxon>Alphaproteobacteria</taxon>
        <taxon>Rhodobacterales</taxon>
        <taxon>Paracoccaceae</taxon>
        <taxon>Paracoccus</taxon>
    </lineage>
</organism>
<name>A0ABV7IDM1_9RHOB</name>
<dbReference type="EMBL" id="JBHRTE010000046">
    <property type="protein sequence ID" value="MFC3168700.1"/>
    <property type="molecule type" value="Genomic_DNA"/>
</dbReference>
<comment type="caution">
    <text evidence="2">The sequence shown here is derived from an EMBL/GenBank/DDBJ whole genome shotgun (WGS) entry which is preliminary data.</text>
</comment>
<evidence type="ECO:0000256" key="1">
    <source>
        <dbReference type="SAM" id="MobiDB-lite"/>
    </source>
</evidence>
<protein>
    <submittedName>
        <fullName evidence="2">Uncharacterized protein</fullName>
    </submittedName>
</protein>
<proteinExistence type="predicted"/>
<evidence type="ECO:0000313" key="2">
    <source>
        <dbReference type="EMBL" id="MFC3168700.1"/>
    </source>
</evidence>
<feature type="region of interest" description="Disordered" evidence="1">
    <location>
        <begin position="1"/>
        <end position="38"/>
    </location>
</feature>
<reference evidence="3" key="1">
    <citation type="journal article" date="2019" name="Int. J. Syst. Evol. Microbiol.">
        <title>The Global Catalogue of Microorganisms (GCM) 10K type strain sequencing project: providing services to taxonomists for standard genome sequencing and annotation.</title>
        <authorList>
            <consortium name="The Broad Institute Genomics Platform"/>
            <consortium name="The Broad Institute Genome Sequencing Center for Infectious Disease"/>
            <person name="Wu L."/>
            <person name="Ma J."/>
        </authorList>
    </citation>
    <scope>NUCLEOTIDE SEQUENCE [LARGE SCALE GENOMIC DNA]</scope>
    <source>
        <strain evidence="3">KCTC 52239</strain>
    </source>
</reference>